<evidence type="ECO:0000259" key="2">
    <source>
        <dbReference type="PROSITE" id="PS50157"/>
    </source>
</evidence>
<comment type="caution">
    <text evidence="3">The sequence shown here is derived from an EMBL/GenBank/DDBJ whole genome shotgun (WGS) entry which is preliminary data.</text>
</comment>
<dbReference type="GO" id="GO:0008270">
    <property type="term" value="F:zinc ion binding"/>
    <property type="evidence" value="ECO:0007669"/>
    <property type="project" value="UniProtKB-KW"/>
</dbReference>
<dbReference type="InterPro" id="IPR013087">
    <property type="entry name" value="Znf_C2H2_type"/>
</dbReference>
<organism evidence="3 4">
    <name type="scientific">Lolium multiflorum</name>
    <name type="common">Italian ryegrass</name>
    <name type="synonym">Lolium perenne subsp. multiflorum</name>
    <dbReference type="NCBI Taxonomy" id="4521"/>
    <lineage>
        <taxon>Eukaryota</taxon>
        <taxon>Viridiplantae</taxon>
        <taxon>Streptophyta</taxon>
        <taxon>Embryophyta</taxon>
        <taxon>Tracheophyta</taxon>
        <taxon>Spermatophyta</taxon>
        <taxon>Magnoliopsida</taxon>
        <taxon>Liliopsida</taxon>
        <taxon>Poales</taxon>
        <taxon>Poaceae</taxon>
        <taxon>BOP clade</taxon>
        <taxon>Pooideae</taxon>
        <taxon>Poodae</taxon>
        <taxon>Poeae</taxon>
        <taxon>Poeae Chloroplast Group 2 (Poeae type)</taxon>
        <taxon>Loliodinae</taxon>
        <taxon>Loliinae</taxon>
        <taxon>Lolium</taxon>
    </lineage>
</organism>
<sequence>MESTAAHHDGVISLDLRLRLQTPSLPTGDIDRPTAIAIAIARDEASFACDYCDRRFFSRKALGGHQNAHRLGRAFARRDAAATPALAPPVLAHWLHARREQLWRAYLASAAVNWAWPTSEHNDGEAAAAPELDLSLKL</sequence>
<dbReference type="PROSITE" id="PS50157">
    <property type="entry name" value="ZINC_FINGER_C2H2_2"/>
    <property type="match status" value="1"/>
</dbReference>
<dbReference type="AlphaFoldDB" id="A0AAD8RZF6"/>
<evidence type="ECO:0000313" key="4">
    <source>
        <dbReference type="Proteomes" id="UP001231189"/>
    </source>
</evidence>
<dbReference type="PANTHER" id="PTHR47593:SF8">
    <property type="entry name" value="OS12G0581900 PROTEIN"/>
    <property type="match status" value="1"/>
</dbReference>
<proteinExistence type="predicted"/>
<dbReference type="PROSITE" id="PS00028">
    <property type="entry name" value="ZINC_FINGER_C2H2_1"/>
    <property type="match status" value="1"/>
</dbReference>
<keyword evidence="1" id="KW-0479">Metal-binding</keyword>
<dbReference type="Proteomes" id="UP001231189">
    <property type="component" value="Unassembled WGS sequence"/>
</dbReference>
<dbReference type="SUPFAM" id="SSF57667">
    <property type="entry name" value="beta-beta-alpha zinc fingers"/>
    <property type="match status" value="1"/>
</dbReference>
<name>A0AAD8RZF6_LOLMU</name>
<evidence type="ECO:0000256" key="1">
    <source>
        <dbReference type="PROSITE-ProRule" id="PRU00042"/>
    </source>
</evidence>
<keyword evidence="1" id="KW-0862">Zinc</keyword>
<reference evidence="3" key="1">
    <citation type="submission" date="2023-07" db="EMBL/GenBank/DDBJ databases">
        <title>A chromosome-level genome assembly of Lolium multiflorum.</title>
        <authorList>
            <person name="Chen Y."/>
            <person name="Copetti D."/>
            <person name="Kolliker R."/>
            <person name="Studer B."/>
        </authorList>
    </citation>
    <scope>NUCLEOTIDE SEQUENCE</scope>
    <source>
        <strain evidence="3">02402/16</strain>
        <tissue evidence="3">Leaf</tissue>
    </source>
</reference>
<feature type="domain" description="C2H2-type" evidence="2">
    <location>
        <begin position="47"/>
        <end position="74"/>
    </location>
</feature>
<gene>
    <name evidence="3" type="ORF">QYE76_007056</name>
</gene>
<dbReference type="InterPro" id="IPR036236">
    <property type="entry name" value="Znf_C2H2_sf"/>
</dbReference>
<keyword evidence="1" id="KW-0863">Zinc-finger</keyword>
<dbReference type="EMBL" id="JAUUTY010000005">
    <property type="protein sequence ID" value="KAK1632741.1"/>
    <property type="molecule type" value="Genomic_DNA"/>
</dbReference>
<protein>
    <recommendedName>
        <fullName evidence="2">C2H2-type domain-containing protein</fullName>
    </recommendedName>
</protein>
<dbReference type="InterPro" id="IPR053266">
    <property type="entry name" value="Zinc_finger_protein_7"/>
</dbReference>
<accession>A0AAD8RZF6</accession>
<evidence type="ECO:0000313" key="3">
    <source>
        <dbReference type="EMBL" id="KAK1632741.1"/>
    </source>
</evidence>
<dbReference type="PANTHER" id="PTHR47593">
    <property type="entry name" value="ZINC FINGER PROTEIN 4-LIKE"/>
    <property type="match status" value="1"/>
</dbReference>
<keyword evidence="4" id="KW-1185">Reference proteome</keyword>